<feature type="compositionally biased region" description="Polar residues" evidence="4">
    <location>
        <begin position="884"/>
        <end position="895"/>
    </location>
</feature>
<comment type="caution">
    <text evidence="6">The sequence shown here is derived from an EMBL/GenBank/DDBJ whole genome shotgun (WGS) entry which is preliminary data.</text>
</comment>
<dbReference type="PROSITE" id="PS50096">
    <property type="entry name" value="IQ"/>
    <property type="match status" value="1"/>
</dbReference>
<dbReference type="Gene3D" id="3.50.30.30">
    <property type="match status" value="2"/>
</dbReference>
<sequence length="1021" mass="108263">MALLAYIHIQLSGTARQIPAPVATFGAHAPAKWTGALVLAEPATAFPALNNAEAIRGKIAVVRRGECSFVAKAKSLQAAGAIAMVLTNSSEDLVRMGEAFPHEGDGIDIPVLMVGAALGKSLRDGMLVTVELKMEDRSKSFLQVSMDAVKKTVEHTGEVVQAGVDVVKKRVEVAVPKTIPPSKPRPEKTLPTSLAPLFAFVLYATSADAYVVQFAPLADFGLSRRRLYYRSRLALAHPLSAHTTLTNRSELPGAIVLVERGGCTFPEKIERAQQAGAIAVLVGNNDAANPDAAFVMSVDQLSADHISIPSVMLPYTASQALQKAPPESVGIVCLDGAAAGVLLAAQASSYSLWAPPPLVAASLPPLVTAARAGDIGAVTTLLETTPPHASDAYNVTALHHACIAGAADVVTRLLAAGAQVDAVDLGSQTPLHYACMAPSVACVEALLTAAAHTLALNEGGSSPLHVACFAGSTECMELLLTASATLDAEGRYHFHGVNDRDKSGRTPLHIACLHGHADCALYLMAAQAAVNIADARGWTPLHYVCDRLSSDGLHVVEQLLAYGADMVDRTTSAAKQPLVLDRIVDARLRREVEVLYLRQQVAAHEKAHAAHRSALDAQAAAYDAKLAAATETAQAVATACQAQLNMQARQMDHVQRQLSAVLQVLQTTSAAPMAAALPTAQNDLDETEKAQEAGLARDLGKKHLRQKQYDAAVSYLESSLAIFKLPGVPRLLQHARELRAADRRAVPNASPSGTQLAAVYHARLAALGAPAHALEALDAEVAALAGLAPGSAEYDATKQWLDWLLSLPWTDASVPVSRALFHRVNAVEAADANARRHTAAAVLQRAVRDRLAVRLWRREAAAVRIQALVRGALTRRSISDDADTTSSVHSDTDNNAPPLEAAPDNDAANGVDVESVVDPSCHQWAGRPGRVARGVRLAHCAGDKTCVLQWLVADEANQAQHFVWCRWGAKELVERTFKGPYDAGEDAERAFEWLFKLKTGTKWGAPVPPDAAWAIAKALEQ</sequence>
<dbReference type="Pfam" id="PF02225">
    <property type="entry name" value="PA"/>
    <property type="match status" value="2"/>
</dbReference>
<dbReference type="PRINTS" id="PR01415">
    <property type="entry name" value="ANKYRIN"/>
</dbReference>
<feature type="domain" description="PA" evidence="5">
    <location>
        <begin position="247"/>
        <end position="321"/>
    </location>
</feature>
<dbReference type="InterPro" id="IPR002110">
    <property type="entry name" value="Ankyrin_rpt"/>
</dbReference>
<dbReference type="SMART" id="SM00248">
    <property type="entry name" value="ANK"/>
    <property type="match status" value="5"/>
</dbReference>
<dbReference type="EMBL" id="JNBR01000151">
    <property type="protein sequence ID" value="OQR96222.1"/>
    <property type="molecule type" value="Genomic_DNA"/>
</dbReference>
<evidence type="ECO:0000256" key="2">
    <source>
        <dbReference type="ARBA" id="ARBA00023043"/>
    </source>
</evidence>
<dbReference type="Proteomes" id="UP000243579">
    <property type="component" value="Unassembled WGS sequence"/>
</dbReference>
<dbReference type="Gene3D" id="1.20.5.5270">
    <property type="match status" value="1"/>
</dbReference>
<dbReference type="SUPFAM" id="SSF52025">
    <property type="entry name" value="PA domain"/>
    <property type="match status" value="2"/>
</dbReference>
<feature type="repeat" description="ANK" evidence="3">
    <location>
        <begin position="393"/>
        <end position="425"/>
    </location>
</feature>
<evidence type="ECO:0000256" key="3">
    <source>
        <dbReference type="PROSITE-ProRule" id="PRU00023"/>
    </source>
</evidence>
<gene>
    <name evidence="6" type="ORF">ACHHYP_16575</name>
</gene>
<feature type="repeat" description="ANK" evidence="3">
    <location>
        <begin position="536"/>
        <end position="571"/>
    </location>
</feature>
<keyword evidence="1" id="KW-0677">Repeat</keyword>
<name>A0A1V9ZE30_ACHHY</name>
<dbReference type="SUPFAM" id="SSF48403">
    <property type="entry name" value="Ankyrin repeat"/>
    <property type="match status" value="1"/>
</dbReference>
<feature type="region of interest" description="Disordered" evidence="4">
    <location>
        <begin position="880"/>
        <end position="911"/>
    </location>
</feature>
<proteinExistence type="predicted"/>
<evidence type="ECO:0000313" key="7">
    <source>
        <dbReference type="Proteomes" id="UP000243579"/>
    </source>
</evidence>
<dbReference type="PROSITE" id="PS50088">
    <property type="entry name" value="ANK_REPEAT"/>
    <property type="match status" value="4"/>
</dbReference>
<feature type="repeat" description="ANK" evidence="3">
    <location>
        <begin position="459"/>
        <end position="491"/>
    </location>
</feature>
<evidence type="ECO:0000313" key="6">
    <source>
        <dbReference type="EMBL" id="OQR96222.1"/>
    </source>
</evidence>
<feature type="domain" description="PA" evidence="5">
    <location>
        <begin position="34"/>
        <end position="122"/>
    </location>
</feature>
<evidence type="ECO:0000256" key="4">
    <source>
        <dbReference type="SAM" id="MobiDB-lite"/>
    </source>
</evidence>
<dbReference type="Gene3D" id="1.25.40.20">
    <property type="entry name" value="Ankyrin repeat-containing domain"/>
    <property type="match status" value="3"/>
</dbReference>
<protein>
    <recommendedName>
        <fullName evidence="5">PA domain-containing protein</fullName>
    </recommendedName>
</protein>
<dbReference type="InterPro" id="IPR046450">
    <property type="entry name" value="PA_dom_sf"/>
</dbReference>
<keyword evidence="2 3" id="KW-0040">ANK repeat</keyword>
<evidence type="ECO:0000259" key="5">
    <source>
        <dbReference type="Pfam" id="PF02225"/>
    </source>
</evidence>
<keyword evidence="7" id="KW-1185">Reference proteome</keyword>
<dbReference type="PANTHER" id="PTHR24171">
    <property type="entry name" value="ANKYRIN REPEAT DOMAIN-CONTAINING PROTEIN 39-RELATED"/>
    <property type="match status" value="1"/>
</dbReference>
<dbReference type="OrthoDB" id="206201at2759"/>
<dbReference type="InterPro" id="IPR036770">
    <property type="entry name" value="Ankyrin_rpt-contain_sf"/>
</dbReference>
<evidence type="ECO:0000256" key="1">
    <source>
        <dbReference type="ARBA" id="ARBA00022737"/>
    </source>
</evidence>
<accession>A0A1V9ZE30</accession>
<dbReference type="Pfam" id="PF13857">
    <property type="entry name" value="Ank_5"/>
    <property type="match status" value="1"/>
</dbReference>
<organism evidence="6 7">
    <name type="scientific">Achlya hypogyna</name>
    <name type="common">Oomycete</name>
    <name type="synonym">Protoachlya hypogyna</name>
    <dbReference type="NCBI Taxonomy" id="1202772"/>
    <lineage>
        <taxon>Eukaryota</taxon>
        <taxon>Sar</taxon>
        <taxon>Stramenopiles</taxon>
        <taxon>Oomycota</taxon>
        <taxon>Saprolegniomycetes</taxon>
        <taxon>Saprolegniales</taxon>
        <taxon>Achlyaceae</taxon>
        <taxon>Achlya</taxon>
    </lineage>
</organism>
<dbReference type="PROSITE" id="PS50297">
    <property type="entry name" value="ANK_REP_REGION"/>
    <property type="match status" value="4"/>
</dbReference>
<dbReference type="Pfam" id="PF12796">
    <property type="entry name" value="Ank_2"/>
    <property type="match status" value="1"/>
</dbReference>
<dbReference type="AlphaFoldDB" id="A0A1V9ZE30"/>
<dbReference type="InterPro" id="IPR003137">
    <property type="entry name" value="PA_domain"/>
</dbReference>
<dbReference type="STRING" id="1202772.A0A1V9ZE30"/>
<reference evidence="6 7" key="1">
    <citation type="journal article" date="2014" name="Genome Biol. Evol.">
        <title>The secreted proteins of Achlya hypogyna and Thraustotheca clavata identify the ancestral oomycete secretome and reveal gene acquisitions by horizontal gene transfer.</title>
        <authorList>
            <person name="Misner I."/>
            <person name="Blouin N."/>
            <person name="Leonard G."/>
            <person name="Richards T.A."/>
            <person name="Lane C.E."/>
        </authorList>
    </citation>
    <scope>NUCLEOTIDE SEQUENCE [LARGE SCALE GENOMIC DNA]</scope>
    <source>
        <strain evidence="6 7">ATCC 48635</strain>
    </source>
</reference>
<feature type="repeat" description="ANK" evidence="3">
    <location>
        <begin position="503"/>
        <end position="535"/>
    </location>
</feature>